<feature type="compositionally biased region" description="Basic and acidic residues" evidence="1">
    <location>
        <begin position="42"/>
        <end position="51"/>
    </location>
</feature>
<reference evidence="2 3" key="1">
    <citation type="submission" date="2016-02" db="EMBL/GenBank/DDBJ databases">
        <title>Genome analysis of coral dinoflagellate symbionts highlights evolutionary adaptations to a symbiotic lifestyle.</title>
        <authorList>
            <person name="Aranda M."/>
            <person name="Li Y."/>
            <person name="Liew Y.J."/>
            <person name="Baumgarten S."/>
            <person name="Simakov O."/>
            <person name="Wilson M."/>
            <person name="Piel J."/>
            <person name="Ashoor H."/>
            <person name="Bougouffa S."/>
            <person name="Bajic V.B."/>
            <person name="Ryu T."/>
            <person name="Ravasi T."/>
            <person name="Bayer T."/>
            <person name="Micklem G."/>
            <person name="Kim H."/>
            <person name="Bhak J."/>
            <person name="Lajeunesse T.C."/>
            <person name="Voolstra C.R."/>
        </authorList>
    </citation>
    <scope>NUCLEOTIDE SEQUENCE [LARGE SCALE GENOMIC DNA]</scope>
    <source>
        <strain evidence="2 3">CCMP2467</strain>
    </source>
</reference>
<proteinExistence type="predicted"/>
<gene>
    <name evidence="2" type="ORF">AK812_SmicGene11529</name>
</gene>
<organism evidence="2 3">
    <name type="scientific">Symbiodinium microadriaticum</name>
    <name type="common">Dinoflagellate</name>
    <name type="synonym">Zooxanthella microadriatica</name>
    <dbReference type="NCBI Taxonomy" id="2951"/>
    <lineage>
        <taxon>Eukaryota</taxon>
        <taxon>Sar</taxon>
        <taxon>Alveolata</taxon>
        <taxon>Dinophyceae</taxon>
        <taxon>Suessiales</taxon>
        <taxon>Symbiodiniaceae</taxon>
        <taxon>Symbiodinium</taxon>
    </lineage>
</organism>
<dbReference type="OrthoDB" id="10474786at2759"/>
<comment type="caution">
    <text evidence="2">The sequence shown here is derived from an EMBL/GenBank/DDBJ whole genome shotgun (WGS) entry which is preliminary data.</text>
</comment>
<keyword evidence="3" id="KW-1185">Reference proteome</keyword>
<feature type="region of interest" description="Disordered" evidence="1">
    <location>
        <begin position="42"/>
        <end position="61"/>
    </location>
</feature>
<evidence type="ECO:0000256" key="1">
    <source>
        <dbReference type="SAM" id="MobiDB-lite"/>
    </source>
</evidence>
<protein>
    <submittedName>
        <fullName evidence="2">Uncharacterized protein</fullName>
    </submittedName>
</protein>
<accession>A0A1Q9ECX5</accession>
<name>A0A1Q9ECX5_SYMMI</name>
<dbReference type="EMBL" id="LSRX01000189">
    <property type="protein sequence ID" value="OLQ05295.1"/>
    <property type="molecule type" value="Genomic_DNA"/>
</dbReference>
<sequence>MVARYFQFQDTCVAVAAAARRVSARFTAADVEATTVFKRDPEREQLTRIEEPETQSTPSSRSVLAMARPLLLLLSLLPNAAAHAGFWSMRKGCKQPVLEPDRRVMGNPMEGFDASGVLTVEGGPPHHYMPGSKHEILIETPSEGEHLLWVTAGQLEPLPKDGADDDGNDDDDVNAASLKCDEQLAAWGLFAAQRKISWTAPSRHAGQVNITMLTASSYGPVDFYQVSLAPVTGHDLCLFAYPGVGWQAEAGYDRALTPRRPGLALQL</sequence>
<evidence type="ECO:0000313" key="2">
    <source>
        <dbReference type="EMBL" id="OLQ05295.1"/>
    </source>
</evidence>
<dbReference type="Proteomes" id="UP000186817">
    <property type="component" value="Unassembled WGS sequence"/>
</dbReference>
<evidence type="ECO:0000313" key="3">
    <source>
        <dbReference type="Proteomes" id="UP000186817"/>
    </source>
</evidence>
<dbReference type="AlphaFoldDB" id="A0A1Q9ECX5"/>